<feature type="compositionally biased region" description="Low complexity" evidence="4">
    <location>
        <begin position="339"/>
        <end position="352"/>
    </location>
</feature>
<sequence>MSSTAVIGFVKDIKARNVKAVRERLGNVRGESPNQRFIDPAAAGRVYTLLHKAAAVGCVQVVDALIKAGADVNGRDQDGATPLHWLAACPADAEHLEVAAALLSAKADVQAVDHQQGTPLHAAAKHDNAPLIGVLAAAAAGLEVRDAGGCSPVHSAATGGCMRALEALVAAGANLATADAHGWTPLMLLLSHGHAKEALQLIQHHGSVACAVDARETCGGRTALSLAAERAGSGGISPPAWAEVLDALLAAGASPDVQDAAGDTVLMQALRAGRLPLVPRLLPYSKDLDAANARGDSALSLLLAAMRAPAASGGDGSSVPVPAASAASPAGVQLRGADPSPSARATAAESPAAGGGKASCASRAPPLQTAGSSRQSAKGSSSAQRTSAGQPPRRSLGGPSSKAAGAAHAVAASRPTVAGSSPAAAPAAGPMPASEAIRRSPSGGRGLATSATPAAPPSREEGFVAARQLLVTLLKRGAKPSADAGQALFAEAWASGDDEISALLVHLVPRPVLEEAGLRGYDEAATRWPRMPATAVALAVRDAREQGTDWRGAQDDSGATYLIRAAVSGGEAAPSLCSALMDAGADANAADAAGDAALHHAARAGAIGVCNVLIARGADVLRRNGRNRTPGGQLHLCESVREMLAAAEEVERAARAERKRTVWDPKLAATQTATACVLRAV</sequence>
<dbReference type="PANTHER" id="PTHR24126">
    <property type="entry name" value="ANKYRIN REPEAT, PH AND SEC7 DOMAIN CONTAINING PROTEIN SECG-RELATED"/>
    <property type="match status" value="1"/>
</dbReference>
<evidence type="ECO:0000256" key="4">
    <source>
        <dbReference type="SAM" id="MobiDB-lite"/>
    </source>
</evidence>
<name>A0A2V0PJ08_9CHLO</name>
<feature type="repeat" description="ANK" evidence="3">
    <location>
        <begin position="45"/>
        <end position="77"/>
    </location>
</feature>
<accession>A0A2V0PJ08</accession>
<feature type="compositionally biased region" description="Low complexity" evidence="4">
    <location>
        <begin position="371"/>
        <end position="385"/>
    </location>
</feature>
<dbReference type="AlphaFoldDB" id="A0A2V0PJ08"/>
<dbReference type="Proteomes" id="UP000247498">
    <property type="component" value="Unassembled WGS sequence"/>
</dbReference>
<keyword evidence="2 3" id="KW-0040">ANK repeat</keyword>
<organism evidence="5 6">
    <name type="scientific">Raphidocelis subcapitata</name>
    <dbReference type="NCBI Taxonomy" id="307507"/>
    <lineage>
        <taxon>Eukaryota</taxon>
        <taxon>Viridiplantae</taxon>
        <taxon>Chlorophyta</taxon>
        <taxon>core chlorophytes</taxon>
        <taxon>Chlorophyceae</taxon>
        <taxon>CS clade</taxon>
        <taxon>Sphaeropleales</taxon>
        <taxon>Selenastraceae</taxon>
        <taxon>Raphidocelis</taxon>
    </lineage>
</organism>
<reference evidence="5 6" key="1">
    <citation type="journal article" date="2018" name="Sci. Rep.">
        <title>Raphidocelis subcapitata (=Pseudokirchneriella subcapitata) provides an insight into genome evolution and environmental adaptations in the Sphaeropleales.</title>
        <authorList>
            <person name="Suzuki S."/>
            <person name="Yamaguchi H."/>
            <person name="Nakajima N."/>
            <person name="Kawachi M."/>
        </authorList>
    </citation>
    <scope>NUCLEOTIDE SEQUENCE [LARGE SCALE GENOMIC DNA]</scope>
    <source>
        <strain evidence="5 6">NIES-35</strain>
    </source>
</reference>
<dbReference type="PROSITE" id="PS50297">
    <property type="entry name" value="ANK_REP_REGION"/>
    <property type="match status" value="3"/>
</dbReference>
<dbReference type="Gene3D" id="1.25.40.20">
    <property type="entry name" value="Ankyrin repeat-containing domain"/>
    <property type="match status" value="3"/>
</dbReference>
<dbReference type="InParanoid" id="A0A2V0PJ08"/>
<dbReference type="Pfam" id="PF13637">
    <property type="entry name" value="Ank_4"/>
    <property type="match status" value="1"/>
</dbReference>
<evidence type="ECO:0000256" key="2">
    <source>
        <dbReference type="ARBA" id="ARBA00023043"/>
    </source>
</evidence>
<evidence type="ECO:0000313" key="6">
    <source>
        <dbReference type="Proteomes" id="UP000247498"/>
    </source>
</evidence>
<dbReference type="EMBL" id="BDRX01000173">
    <property type="protein sequence ID" value="GBF99778.1"/>
    <property type="molecule type" value="Genomic_DNA"/>
</dbReference>
<evidence type="ECO:0000256" key="3">
    <source>
        <dbReference type="PROSITE-ProRule" id="PRU00023"/>
    </source>
</evidence>
<dbReference type="SMART" id="SM00248">
    <property type="entry name" value="ANK"/>
    <property type="match status" value="9"/>
</dbReference>
<gene>
    <name evidence="5" type="ORF">Rsub_12218</name>
</gene>
<proteinExistence type="predicted"/>
<feature type="repeat" description="ANK" evidence="3">
    <location>
        <begin position="593"/>
        <end position="625"/>
    </location>
</feature>
<keyword evidence="1" id="KW-0677">Repeat</keyword>
<dbReference type="SUPFAM" id="SSF48403">
    <property type="entry name" value="Ankyrin repeat"/>
    <property type="match status" value="2"/>
</dbReference>
<feature type="repeat" description="ANK" evidence="3">
    <location>
        <begin position="148"/>
        <end position="180"/>
    </location>
</feature>
<feature type="repeat" description="ANK" evidence="3">
    <location>
        <begin position="115"/>
        <end position="147"/>
    </location>
</feature>
<dbReference type="PANTHER" id="PTHR24126:SF14">
    <property type="entry name" value="ANK_REP_REGION DOMAIN-CONTAINING PROTEIN"/>
    <property type="match status" value="1"/>
</dbReference>
<feature type="region of interest" description="Disordered" evidence="4">
    <location>
        <begin position="330"/>
        <end position="460"/>
    </location>
</feature>
<feature type="compositionally biased region" description="Low complexity" evidence="4">
    <location>
        <begin position="397"/>
        <end position="435"/>
    </location>
</feature>
<keyword evidence="6" id="KW-1185">Reference proteome</keyword>
<evidence type="ECO:0000313" key="5">
    <source>
        <dbReference type="EMBL" id="GBF99778.1"/>
    </source>
</evidence>
<dbReference type="PROSITE" id="PS50088">
    <property type="entry name" value="ANK_REPEAT"/>
    <property type="match status" value="4"/>
</dbReference>
<dbReference type="Pfam" id="PF12796">
    <property type="entry name" value="Ank_2"/>
    <property type="match status" value="2"/>
</dbReference>
<evidence type="ECO:0000256" key="1">
    <source>
        <dbReference type="ARBA" id="ARBA00022737"/>
    </source>
</evidence>
<protein>
    <submittedName>
        <fullName evidence="5">Uncharacterized protein</fullName>
    </submittedName>
</protein>
<comment type="caution">
    <text evidence="5">The sequence shown here is derived from an EMBL/GenBank/DDBJ whole genome shotgun (WGS) entry which is preliminary data.</text>
</comment>
<dbReference type="InterPro" id="IPR036770">
    <property type="entry name" value="Ankyrin_rpt-contain_sf"/>
</dbReference>
<dbReference type="OrthoDB" id="194358at2759"/>
<dbReference type="InterPro" id="IPR002110">
    <property type="entry name" value="Ankyrin_rpt"/>
</dbReference>